<dbReference type="Gene3D" id="3.40.50.2300">
    <property type="match status" value="1"/>
</dbReference>
<evidence type="ECO:0000259" key="5">
    <source>
        <dbReference type="Pfam" id="PF13377"/>
    </source>
</evidence>
<sequence>MVAFNDLVAFGLLAALNQAGVAVPKDMSVTGFDDIELAQYSTPSLTTAAVPQARTRQARMAGAFTQ</sequence>
<accession>A0ABQ6ICM8</accession>
<reference evidence="7" key="1">
    <citation type="journal article" date="2019" name="Int. J. Syst. Evol. Microbiol.">
        <title>The Global Catalogue of Microorganisms (GCM) 10K type strain sequencing project: providing services to taxonomists for standard genome sequencing and annotation.</title>
        <authorList>
            <consortium name="The Broad Institute Genomics Platform"/>
            <consortium name="The Broad Institute Genome Sequencing Center for Infectious Disease"/>
            <person name="Wu L."/>
            <person name="Ma J."/>
        </authorList>
    </citation>
    <scope>NUCLEOTIDE SEQUENCE [LARGE SCALE GENOMIC DNA]</scope>
    <source>
        <strain evidence="7">NBRC 112299</strain>
    </source>
</reference>
<proteinExistence type="predicted"/>
<dbReference type="InterPro" id="IPR028082">
    <property type="entry name" value="Peripla_BP_I"/>
</dbReference>
<dbReference type="SUPFAM" id="SSF53822">
    <property type="entry name" value="Periplasmic binding protein-like I"/>
    <property type="match status" value="1"/>
</dbReference>
<gene>
    <name evidence="6" type="ORF">GCM10025876_17920</name>
</gene>
<evidence type="ECO:0000256" key="4">
    <source>
        <dbReference type="ARBA" id="ARBA00023163"/>
    </source>
</evidence>
<comment type="caution">
    <text evidence="6">The sequence shown here is derived from an EMBL/GenBank/DDBJ whole genome shotgun (WGS) entry which is preliminary data.</text>
</comment>
<dbReference type="PANTHER" id="PTHR30146:SF148">
    <property type="entry name" value="HTH-TYPE TRANSCRIPTIONAL REPRESSOR PURR-RELATED"/>
    <property type="match status" value="1"/>
</dbReference>
<evidence type="ECO:0000256" key="2">
    <source>
        <dbReference type="ARBA" id="ARBA00023015"/>
    </source>
</evidence>
<dbReference type="Pfam" id="PF13377">
    <property type="entry name" value="Peripla_BP_3"/>
    <property type="match status" value="1"/>
</dbReference>
<evidence type="ECO:0000313" key="6">
    <source>
        <dbReference type="EMBL" id="GMA35588.1"/>
    </source>
</evidence>
<dbReference type="Proteomes" id="UP001157125">
    <property type="component" value="Unassembled WGS sequence"/>
</dbReference>
<evidence type="ECO:0000256" key="3">
    <source>
        <dbReference type="ARBA" id="ARBA00023125"/>
    </source>
</evidence>
<dbReference type="PANTHER" id="PTHR30146">
    <property type="entry name" value="LACI-RELATED TRANSCRIPTIONAL REPRESSOR"/>
    <property type="match status" value="1"/>
</dbReference>
<keyword evidence="1" id="KW-0678">Repressor</keyword>
<dbReference type="InterPro" id="IPR046335">
    <property type="entry name" value="LacI/GalR-like_sensor"/>
</dbReference>
<evidence type="ECO:0000256" key="1">
    <source>
        <dbReference type="ARBA" id="ARBA00022491"/>
    </source>
</evidence>
<keyword evidence="3" id="KW-0238">DNA-binding</keyword>
<protein>
    <recommendedName>
        <fullName evidence="5">Transcriptional regulator LacI/GalR-like sensor domain-containing protein</fullName>
    </recommendedName>
</protein>
<organism evidence="6 7">
    <name type="scientific">Demequina litorisediminis</name>
    <dbReference type="NCBI Taxonomy" id="1849022"/>
    <lineage>
        <taxon>Bacteria</taxon>
        <taxon>Bacillati</taxon>
        <taxon>Actinomycetota</taxon>
        <taxon>Actinomycetes</taxon>
        <taxon>Micrococcales</taxon>
        <taxon>Demequinaceae</taxon>
        <taxon>Demequina</taxon>
    </lineage>
</organism>
<dbReference type="EMBL" id="BSUN01000001">
    <property type="protein sequence ID" value="GMA35588.1"/>
    <property type="molecule type" value="Genomic_DNA"/>
</dbReference>
<feature type="domain" description="Transcriptional regulator LacI/GalR-like sensor" evidence="5">
    <location>
        <begin position="2"/>
        <end position="55"/>
    </location>
</feature>
<evidence type="ECO:0000313" key="7">
    <source>
        <dbReference type="Proteomes" id="UP001157125"/>
    </source>
</evidence>
<keyword evidence="7" id="KW-1185">Reference proteome</keyword>
<keyword evidence="4" id="KW-0804">Transcription</keyword>
<keyword evidence="2" id="KW-0805">Transcription regulation</keyword>
<name>A0ABQ6ICM8_9MICO</name>